<dbReference type="InterPro" id="IPR044925">
    <property type="entry name" value="His-Me_finger_sf"/>
</dbReference>
<evidence type="ECO:0000256" key="2">
    <source>
        <dbReference type="ARBA" id="ARBA00023125"/>
    </source>
</evidence>
<dbReference type="EMBL" id="EU330206">
    <property type="protein sequence ID" value="ABY52832.1"/>
    <property type="molecule type" value="Genomic_DNA"/>
</dbReference>
<evidence type="ECO:0000256" key="1">
    <source>
        <dbReference type="ARBA" id="ARBA00023015"/>
    </source>
</evidence>
<accession>B0FIJ3</accession>
<organism evidence="5 6">
    <name type="scientific">Escherichia phage Phieco32</name>
    <name type="common">Escherichia coli phage phi32</name>
    <dbReference type="NCBI Taxonomy" id="2679905"/>
    <lineage>
        <taxon>Viruses</taxon>
        <taxon>Duplodnaviria</taxon>
        <taxon>Heunggongvirae</taxon>
        <taxon>Uroviricota</taxon>
        <taxon>Caudoviricetes</taxon>
        <taxon>Mktvariviridae</taxon>
        <taxon>Gordonclarkvirinae</taxon>
        <taxon>Kuravirus</taxon>
        <taxon>Kuravirus phiEco32</taxon>
    </lineage>
</organism>
<dbReference type="KEGG" id="vg:5896836"/>
<gene>
    <name evidence="5" type="ORF">phi32_31</name>
</gene>
<dbReference type="GeneID" id="5896836"/>
<dbReference type="GO" id="GO:0003677">
    <property type="term" value="F:DNA binding"/>
    <property type="evidence" value="ECO:0007669"/>
    <property type="project" value="UniProtKB-KW"/>
</dbReference>
<protein>
    <submittedName>
        <fullName evidence="5">HNH endonuclease</fullName>
    </submittedName>
</protein>
<keyword evidence="5" id="KW-0378">Hydrolase</keyword>
<organismHost>
    <name type="scientific">Escherichia coli</name>
    <dbReference type="NCBI Taxonomy" id="562"/>
</organismHost>
<dbReference type="SUPFAM" id="SSF54171">
    <property type="entry name" value="DNA-binding domain"/>
    <property type="match status" value="1"/>
</dbReference>
<evidence type="ECO:0000313" key="6">
    <source>
        <dbReference type="Proteomes" id="UP000002006"/>
    </source>
</evidence>
<dbReference type="GO" id="GO:0004519">
    <property type="term" value="F:endonuclease activity"/>
    <property type="evidence" value="ECO:0007669"/>
    <property type="project" value="UniProtKB-KW"/>
</dbReference>
<evidence type="ECO:0000256" key="3">
    <source>
        <dbReference type="ARBA" id="ARBA00023163"/>
    </source>
</evidence>
<dbReference type="SUPFAM" id="SSF54060">
    <property type="entry name" value="His-Me finger endonucleases"/>
    <property type="match status" value="1"/>
</dbReference>
<name>B0FIJ3_BPE32</name>
<dbReference type="PROSITE" id="PS51032">
    <property type="entry name" value="AP2_ERF"/>
    <property type="match status" value="1"/>
</dbReference>
<dbReference type="InterPro" id="IPR003615">
    <property type="entry name" value="HNH_nuc"/>
</dbReference>
<keyword evidence="2" id="KW-0238">DNA-binding</keyword>
<keyword evidence="3" id="KW-0804">Transcription</keyword>
<dbReference type="RefSeq" id="YP_001671776.1">
    <property type="nucleotide sequence ID" value="NC_010324.1"/>
</dbReference>
<keyword evidence="5" id="KW-0540">Nuclease</keyword>
<dbReference type="InterPro" id="IPR016177">
    <property type="entry name" value="DNA-bd_dom_sf"/>
</dbReference>
<dbReference type="Gene3D" id="3.90.75.20">
    <property type="match status" value="1"/>
</dbReference>
<keyword evidence="1" id="KW-0805">Transcription regulation</keyword>
<dbReference type="SMART" id="SM00380">
    <property type="entry name" value="AP2"/>
    <property type="match status" value="1"/>
</dbReference>
<dbReference type="Proteomes" id="UP000002006">
    <property type="component" value="Segment"/>
</dbReference>
<sequence length="150" mass="17393">MAKSEKTRCSFEYDPSTGEFTGLRVKVDRDGYLFAFIDRKKYLLHRLVFLMEGLDISGKIVDHIDCDRQNNRRDNLRLVTPLENAYNRKINNNNTSGYKGITQEPNGKWRARISANKRRYSLGVFDSLESAAEALREERQKLHGEYANEG</sequence>
<dbReference type="InterPro" id="IPR001471">
    <property type="entry name" value="AP2/ERF_dom"/>
</dbReference>
<dbReference type="GO" id="GO:0003700">
    <property type="term" value="F:DNA-binding transcription factor activity"/>
    <property type="evidence" value="ECO:0007669"/>
    <property type="project" value="InterPro"/>
</dbReference>
<keyword evidence="6" id="KW-1185">Reference proteome</keyword>
<proteinExistence type="predicted"/>
<dbReference type="InterPro" id="IPR036955">
    <property type="entry name" value="AP2/ERF_dom_sf"/>
</dbReference>
<keyword evidence="5" id="KW-0255">Endonuclease</keyword>
<evidence type="ECO:0000259" key="4">
    <source>
        <dbReference type="PROSITE" id="PS51032"/>
    </source>
</evidence>
<evidence type="ECO:0000313" key="5">
    <source>
        <dbReference type="EMBL" id="ABY52832.1"/>
    </source>
</evidence>
<dbReference type="Pfam" id="PF13392">
    <property type="entry name" value="HNH_3"/>
    <property type="match status" value="1"/>
</dbReference>
<dbReference type="Gene3D" id="3.30.730.10">
    <property type="entry name" value="AP2/ERF domain"/>
    <property type="match status" value="1"/>
</dbReference>
<reference evidence="6" key="1">
    <citation type="journal article" date="2008" name="J. Mol. Biol.">
        <title>Genomic and proteomic analysis of phiEco32, a novel Escherichia coli bacteriophage.</title>
        <authorList>
            <person name="Savalia D."/>
            <person name="Westblade L.F."/>
            <person name="Goel M."/>
            <person name="Florens L."/>
            <person name="Kemp P."/>
            <person name="Akulenko N."/>
            <person name="Pavlova O."/>
            <person name="Padovan J.C."/>
            <person name="Chait B.T."/>
            <person name="Washburn M.P."/>
            <person name="Ackermann H.W."/>
            <person name="Mushegian A."/>
            <person name="Gabisonia T."/>
            <person name="Molineux I."/>
            <person name="Severinov K."/>
        </authorList>
    </citation>
    <scope>NUCLEOTIDE SEQUENCE [LARGE SCALE GENOMIC DNA]</scope>
</reference>
<feature type="domain" description="AP2/ERF" evidence="4">
    <location>
        <begin position="97"/>
        <end position="150"/>
    </location>
</feature>